<dbReference type="AlphaFoldDB" id="A0A8S4F3E3"/>
<name>A0A8S4F3E3_PLUXY</name>
<organism evidence="2 3">
    <name type="scientific">Plutella xylostella</name>
    <name type="common">Diamondback moth</name>
    <name type="synonym">Plutella maculipennis</name>
    <dbReference type="NCBI Taxonomy" id="51655"/>
    <lineage>
        <taxon>Eukaryota</taxon>
        <taxon>Metazoa</taxon>
        <taxon>Ecdysozoa</taxon>
        <taxon>Arthropoda</taxon>
        <taxon>Hexapoda</taxon>
        <taxon>Insecta</taxon>
        <taxon>Pterygota</taxon>
        <taxon>Neoptera</taxon>
        <taxon>Endopterygota</taxon>
        <taxon>Lepidoptera</taxon>
        <taxon>Glossata</taxon>
        <taxon>Ditrysia</taxon>
        <taxon>Yponomeutoidea</taxon>
        <taxon>Plutellidae</taxon>
        <taxon>Plutella</taxon>
    </lineage>
</organism>
<gene>
    <name evidence="2" type="ORF">PLXY2_LOCUS7747</name>
</gene>
<proteinExistence type="predicted"/>
<evidence type="ECO:0000313" key="2">
    <source>
        <dbReference type="EMBL" id="CAG9122617.1"/>
    </source>
</evidence>
<evidence type="ECO:0000256" key="1">
    <source>
        <dbReference type="SAM" id="SignalP"/>
    </source>
</evidence>
<comment type="caution">
    <text evidence="2">The sequence shown here is derived from an EMBL/GenBank/DDBJ whole genome shotgun (WGS) entry which is preliminary data.</text>
</comment>
<keyword evidence="1" id="KW-0732">Signal</keyword>
<protein>
    <submittedName>
        <fullName evidence="2">(diamondback moth) hypothetical protein</fullName>
    </submittedName>
</protein>
<feature type="signal peptide" evidence="1">
    <location>
        <begin position="1"/>
        <end position="22"/>
    </location>
</feature>
<reference evidence="2" key="1">
    <citation type="submission" date="2020-11" db="EMBL/GenBank/DDBJ databases">
        <authorList>
            <person name="Whiteford S."/>
        </authorList>
    </citation>
    <scope>NUCLEOTIDE SEQUENCE</scope>
</reference>
<accession>A0A8S4F3E3</accession>
<dbReference type="EMBL" id="CAJHNJ030000027">
    <property type="protein sequence ID" value="CAG9122617.1"/>
    <property type="molecule type" value="Genomic_DNA"/>
</dbReference>
<sequence length="129" mass="14277">MKNTLLLLLCAFVLIESRTTTSDHEDVVNTLITCKNKKLERSVPIVVKHKGSYVKFTVDSDGKAVFDETFRQAAPVKHSYPPSSGLSGGDTTVAKDPYVNAIVIPDDVEKENIVSYFDVNCDNLMKALR</sequence>
<keyword evidence="3" id="KW-1185">Reference proteome</keyword>
<feature type="chain" id="PRO_5035807203" evidence="1">
    <location>
        <begin position="23"/>
        <end position="129"/>
    </location>
</feature>
<evidence type="ECO:0000313" key="3">
    <source>
        <dbReference type="Proteomes" id="UP000653454"/>
    </source>
</evidence>
<dbReference type="Proteomes" id="UP000653454">
    <property type="component" value="Unassembled WGS sequence"/>
</dbReference>